<protein>
    <recommendedName>
        <fullName evidence="4 8">L-2,4-diaminobutyric acid acetyltransferase</fullName>
        <shortName evidence="8">DABA acetyltransferase</shortName>
        <ecNumber evidence="3 8">2.3.1.178</ecNumber>
    </recommendedName>
</protein>
<comment type="catalytic activity">
    <reaction evidence="7 8">
        <text>L-2,4-diaminobutanoate + acetyl-CoA = (2S)-4-acetamido-2-aminobutanoate + CoA + H(+)</text>
        <dbReference type="Rhea" id="RHEA:16901"/>
        <dbReference type="ChEBI" id="CHEBI:15378"/>
        <dbReference type="ChEBI" id="CHEBI:57287"/>
        <dbReference type="ChEBI" id="CHEBI:57288"/>
        <dbReference type="ChEBI" id="CHEBI:58761"/>
        <dbReference type="ChEBI" id="CHEBI:58929"/>
        <dbReference type="EC" id="2.3.1.178"/>
    </reaction>
</comment>
<dbReference type="InterPro" id="IPR012772">
    <property type="entry name" value="Ectoine_EctA"/>
</dbReference>
<keyword evidence="5 8" id="KW-0808">Transferase</keyword>
<comment type="pathway">
    <text evidence="1 8">Amine and polyamine biosynthesis; ectoine biosynthesis; L-ectoine from L-aspartate 4-semialdehyde: step 2/3.</text>
</comment>
<organism evidence="11 12">
    <name type="scientific">Sphingopyxis terrae subsp. ummariensis</name>
    <dbReference type="NCBI Taxonomy" id="429001"/>
    <lineage>
        <taxon>Bacteria</taxon>
        <taxon>Pseudomonadati</taxon>
        <taxon>Pseudomonadota</taxon>
        <taxon>Alphaproteobacteria</taxon>
        <taxon>Sphingomonadales</taxon>
        <taxon>Sphingomonadaceae</taxon>
        <taxon>Sphingopyxis</taxon>
    </lineage>
</organism>
<gene>
    <name evidence="8" type="primary">ectA</name>
    <name evidence="11" type="ORF">SAMN06295984_3170</name>
</gene>
<name>A0A1Y6FVC7_9SPHN</name>
<dbReference type="GeneID" id="303003289"/>
<comment type="similarity">
    <text evidence="2 8">Belongs to the acetyltransferase family. EctA subfamily.</text>
</comment>
<evidence type="ECO:0000256" key="3">
    <source>
        <dbReference type="ARBA" id="ARBA00012355"/>
    </source>
</evidence>
<dbReference type="EC" id="2.3.1.178" evidence="3 8"/>
<dbReference type="AlphaFoldDB" id="A0A1Y6FVC7"/>
<evidence type="ECO:0000313" key="12">
    <source>
        <dbReference type="Proteomes" id="UP000194469"/>
    </source>
</evidence>
<keyword evidence="12" id="KW-1185">Reference proteome</keyword>
<keyword evidence="6 8" id="KW-0012">Acyltransferase</keyword>
<dbReference type="PANTHER" id="PTHR43072:SF23">
    <property type="entry name" value="UPF0039 PROTEIN C11D3.02C"/>
    <property type="match status" value="1"/>
</dbReference>
<evidence type="ECO:0000256" key="2">
    <source>
        <dbReference type="ARBA" id="ARBA00010712"/>
    </source>
</evidence>
<sequence length="195" mass="21152">MFDRPQERDTAPSAKESPSGRPAASLQFRKPVATDGPAITALIAACPPLDRNSRYFNLIQCTHFADNCIIAERGGRILGWISGHRPPAEPSAFFVWQVAVAPEGRGQGLASRMLDELLTRPAQAGVTHVLATITADNAASWALFHGLARRHDTTLDRSIVFERDAHFAGVHPSEFQARIGPFAIDTTPTDTTSPE</sequence>
<dbReference type="CDD" id="cd04301">
    <property type="entry name" value="NAT_SF"/>
    <property type="match status" value="1"/>
</dbReference>
<dbReference type="PANTHER" id="PTHR43072">
    <property type="entry name" value="N-ACETYLTRANSFERASE"/>
    <property type="match status" value="1"/>
</dbReference>
<dbReference type="InterPro" id="IPR016181">
    <property type="entry name" value="Acyl_CoA_acyltransferase"/>
</dbReference>
<evidence type="ECO:0000256" key="8">
    <source>
        <dbReference type="RuleBase" id="RU365045"/>
    </source>
</evidence>
<comment type="function">
    <text evidence="8">Catalyzes the acetylation of L-2,4-diaminobutyrate (DABA) to gamma-N-acetyl-alpha,gamma-diaminobutyric acid (ADABA) with acetyl coenzyme A.</text>
</comment>
<dbReference type="Pfam" id="PF00583">
    <property type="entry name" value="Acetyltransf_1"/>
    <property type="match status" value="1"/>
</dbReference>
<dbReference type="GO" id="GO:0019491">
    <property type="term" value="P:ectoine biosynthetic process"/>
    <property type="evidence" value="ECO:0007669"/>
    <property type="project" value="UniProtKB-UniPathway"/>
</dbReference>
<evidence type="ECO:0000313" key="11">
    <source>
        <dbReference type="EMBL" id="SMQ79222.1"/>
    </source>
</evidence>
<evidence type="ECO:0000256" key="9">
    <source>
        <dbReference type="SAM" id="MobiDB-lite"/>
    </source>
</evidence>
<evidence type="ECO:0000256" key="7">
    <source>
        <dbReference type="ARBA" id="ARBA00048924"/>
    </source>
</evidence>
<evidence type="ECO:0000259" key="10">
    <source>
        <dbReference type="PROSITE" id="PS51186"/>
    </source>
</evidence>
<proteinExistence type="inferred from homology"/>
<feature type="compositionally biased region" description="Basic and acidic residues" evidence="9">
    <location>
        <begin position="1"/>
        <end position="10"/>
    </location>
</feature>
<dbReference type="RefSeq" id="WP_341476715.1">
    <property type="nucleotide sequence ID" value="NZ_JBHLXM010000010.1"/>
</dbReference>
<evidence type="ECO:0000256" key="4">
    <source>
        <dbReference type="ARBA" id="ARBA00017935"/>
    </source>
</evidence>
<dbReference type="Proteomes" id="UP000194469">
    <property type="component" value="Unassembled WGS sequence"/>
</dbReference>
<feature type="domain" description="N-acetyltransferase" evidence="10">
    <location>
        <begin position="26"/>
        <end position="191"/>
    </location>
</feature>
<evidence type="ECO:0000256" key="5">
    <source>
        <dbReference type="ARBA" id="ARBA00022679"/>
    </source>
</evidence>
<dbReference type="UniPathway" id="UPA00067">
    <property type="reaction ID" value="UER00122"/>
</dbReference>
<dbReference type="InterPro" id="IPR000182">
    <property type="entry name" value="GNAT_dom"/>
</dbReference>
<feature type="region of interest" description="Disordered" evidence="9">
    <location>
        <begin position="1"/>
        <end position="29"/>
    </location>
</feature>
<accession>A0A1Y6FVC7</accession>
<reference evidence="12" key="1">
    <citation type="submission" date="2017-04" db="EMBL/GenBank/DDBJ databases">
        <authorList>
            <person name="Varghese N."/>
            <person name="Submissions S."/>
        </authorList>
    </citation>
    <scope>NUCLEOTIDE SEQUENCE [LARGE SCALE GENOMIC DNA]</scope>
    <source>
        <strain evidence="12">UI2</strain>
    </source>
</reference>
<dbReference type="EMBL" id="FXWL01000004">
    <property type="protein sequence ID" value="SMQ79222.1"/>
    <property type="molecule type" value="Genomic_DNA"/>
</dbReference>
<dbReference type="NCBIfam" id="TIGR02406">
    <property type="entry name" value="ectoine_EctA"/>
    <property type="match status" value="1"/>
</dbReference>
<dbReference type="PROSITE" id="PS51186">
    <property type="entry name" value="GNAT"/>
    <property type="match status" value="1"/>
</dbReference>
<dbReference type="GO" id="GO:0033816">
    <property type="term" value="F:diaminobutyrate acetyltransferase activity"/>
    <property type="evidence" value="ECO:0007669"/>
    <property type="project" value="UniProtKB-EC"/>
</dbReference>
<evidence type="ECO:0000256" key="6">
    <source>
        <dbReference type="ARBA" id="ARBA00023315"/>
    </source>
</evidence>
<dbReference type="SUPFAM" id="SSF55729">
    <property type="entry name" value="Acyl-CoA N-acyltransferases (Nat)"/>
    <property type="match status" value="1"/>
</dbReference>
<evidence type="ECO:0000256" key="1">
    <source>
        <dbReference type="ARBA" id="ARBA00004978"/>
    </source>
</evidence>
<dbReference type="Gene3D" id="3.40.630.30">
    <property type="match status" value="1"/>
</dbReference>